<proteinExistence type="predicted"/>
<name>A0A850RBH5_9LACO</name>
<dbReference type="Gene3D" id="3.40.50.720">
    <property type="entry name" value="NAD(P)-binding Rossmann-like Domain"/>
    <property type="match status" value="1"/>
</dbReference>
<evidence type="ECO:0000313" key="2">
    <source>
        <dbReference type="EMBL" id="NVY96148.1"/>
    </source>
</evidence>
<keyword evidence="2" id="KW-0808">Transferase</keyword>
<dbReference type="GO" id="GO:0008641">
    <property type="term" value="F:ubiquitin-like modifier activating enzyme activity"/>
    <property type="evidence" value="ECO:0007669"/>
    <property type="project" value="InterPro"/>
</dbReference>
<dbReference type="GO" id="GO:0061504">
    <property type="term" value="P:cyclic threonylcarbamoyladenosine biosynthetic process"/>
    <property type="evidence" value="ECO:0007669"/>
    <property type="project" value="TreeGrafter"/>
</dbReference>
<dbReference type="InterPro" id="IPR035985">
    <property type="entry name" value="Ubiquitin-activating_enz"/>
</dbReference>
<reference evidence="2 3" key="1">
    <citation type="submission" date="2020-06" db="EMBL/GenBank/DDBJ databases">
        <authorList>
            <person name="Kang J."/>
        </authorList>
    </citation>
    <scope>NUCLEOTIDE SEQUENCE [LARGE SCALE GENOMIC DNA]</scope>
    <source>
        <strain evidence="2 3">DCY120</strain>
    </source>
</reference>
<gene>
    <name evidence="2" type="ORF">HU830_02995</name>
</gene>
<sequence length="321" mass="37126">MYNLKKIGWYLSDEGKLFVYKGNPRLEREINSDNNEAIFAFIKAFKRPMSEAELQQSLPQLSRQEFADIFAYFKENKWLYKLPDNFDLLDQRIKNFADCYPGITYTDYIEKVADLGILILGLGTGGSYLLDILTKLGFRNFTIVDGDQVERKNLRAQNYEFSDLGKFKATVQSQKYQDKFPGIQLKVVNKQINSFADLDSKVNLNEIDYFINCADDFDLQMVLLEKLFDKYPKLKMFYGGYSFLIHSDTLITQANYQSLLKTALNQRNSLNIEKYISENSGSIFNGYLSAFFISKVIFNDLIGVENTSVVGDLCTDEYLFR</sequence>
<dbReference type="RefSeq" id="WP_176942305.1">
    <property type="nucleotide sequence ID" value="NZ_JABZEC010000002.1"/>
</dbReference>
<keyword evidence="2" id="KW-0548">Nucleotidyltransferase</keyword>
<dbReference type="InterPro" id="IPR000594">
    <property type="entry name" value="ThiF_NAD_FAD-bd"/>
</dbReference>
<dbReference type="AlphaFoldDB" id="A0A850RBH5"/>
<dbReference type="GO" id="GO:0016779">
    <property type="term" value="F:nucleotidyltransferase activity"/>
    <property type="evidence" value="ECO:0007669"/>
    <property type="project" value="UniProtKB-KW"/>
</dbReference>
<dbReference type="Proteomes" id="UP000563523">
    <property type="component" value="Unassembled WGS sequence"/>
</dbReference>
<dbReference type="SUPFAM" id="SSF69572">
    <property type="entry name" value="Activating enzymes of the ubiquitin-like proteins"/>
    <property type="match status" value="1"/>
</dbReference>
<dbReference type="GO" id="GO:0061503">
    <property type="term" value="F:tRNA threonylcarbamoyladenosine dehydratase"/>
    <property type="evidence" value="ECO:0007669"/>
    <property type="project" value="TreeGrafter"/>
</dbReference>
<keyword evidence="3" id="KW-1185">Reference proteome</keyword>
<comment type="caution">
    <text evidence="2">The sequence shown here is derived from an EMBL/GenBank/DDBJ whole genome shotgun (WGS) entry which is preliminary data.</text>
</comment>
<protein>
    <submittedName>
        <fullName evidence="2">ThiF family adenylyltransferase</fullName>
    </submittedName>
</protein>
<feature type="domain" description="THIF-type NAD/FAD binding fold" evidence="1">
    <location>
        <begin position="109"/>
        <end position="226"/>
    </location>
</feature>
<organism evidence="2 3">
    <name type="scientific">Bombilactobacillus apium</name>
    <dbReference type="NCBI Taxonomy" id="2675299"/>
    <lineage>
        <taxon>Bacteria</taxon>
        <taxon>Bacillati</taxon>
        <taxon>Bacillota</taxon>
        <taxon>Bacilli</taxon>
        <taxon>Lactobacillales</taxon>
        <taxon>Lactobacillaceae</taxon>
        <taxon>Bombilactobacillus</taxon>
    </lineage>
</organism>
<accession>A0A850RBH5</accession>
<evidence type="ECO:0000259" key="1">
    <source>
        <dbReference type="Pfam" id="PF00899"/>
    </source>
</evidence>
<dbReference type="Pfam" id="PF00899">
    <property type="entry name" value="ThiF"/>
    <property type="match status" value="1"/>
</dbReference>
<evidence type="ECO:0000313" key="3">
    <source>
        <dbReference type="Proteomes" id="UP000563523"/>
    </source>
</evidence>
<dbReference type="CDD" id="cd01483">
    <property type="entry name" value="E1_enzyme_family"/>
    <property type="match status" value="1"/>
</dbReference>
<dbReference type="InterPro" id="IPR045886">
    <property type="entry name" value="ThiF/MoeB/HesA"/>
</dbReference>
<dbReference type="PANTHER" id="PTHR43267">
    <property type="entry name" value="TRNA THREONYLCARBAMOYLADENOSINE DEHYDRATASE"/>
    <property type="match status" value="1"/>
</dbReference>
<dbReference type="EMBL" id="JABZEC010000002">
    <property type="protein sequence ID" value="NVY96148.1"/>
    <property type="molecule type" value="Genomic_DNA"/>
</dbReference>
<dbReference type="PANTHER" id="PTHR43267:SF1">
    <property type="entry name" value="TRNA THREONYLCARBAMOYLADENOSINE DEHYDRATASE"/>
    <property type="match status" value="1"/>
</dbReference>